<accession>A0A561VMR6</accession>
<evidence type="ECO:0000313" key="3">
    <source>
        <dbReference type="EMBL" id="TWG12911.1"/>
    </source>
</evidence>
<keyword evidence="4" id="KW-1185">Reference proteome</keyword>
<sequence length="211" mass="20718">MGATLATLAAVAAAGCAAAGTAGAAAVPAGCDPSGATVHWSTPVRQPRLTRVDLFASDAGGTGTVVLDEPITASVAGVTAPDGWVAALAASLSTATGSTVRTGPVRLPDGGYSMLGGAQDDPSIPESLLYQGVETITADFTVDCAPPVTGTFTSWTTTGLGTVACAQADEPAEPLGRLARRHCPRTPAPHPPALDLAPSPTVPPPGALTAT</sequence>
<feature type="compositionally biased region" description="Pro residues" evidence="1">
    <location>
        <begin position="200"/>
        <end position="211"/>
    </location>
</feature>
<dbReference type="AlphaFoldDB" id="A0A561VMR6"/>
<gene>
    <name evidence="3" type="ORF">FHX34_105779</name>
</gene>
<evidence type="ECO:0000256" key="1">
    <source>
        <dbReference type="SAM" id="MobiDB-lite"/>
    </source>
</evidence>
<protein>
    <recommendedName>
        <fullName evidence="5">Dehydratase</fullName>
    </recommendedName>
</protein>
<dbReference type="Proteomes" id="UP000320239">
    <property type="component" value="Unassembled WGS sequence"/>
</dbReference>
<feature type="signal peptide" evidence="2">
    <location>
        <begin position="1"/>
        <end position="24"/>
    </location>
</feature>
<reference evidence="3 4" key="1">
    <citation type="submission" date="2019-06" db="EMBL/GenBank/DDBJ databases">
        <title>Sequencing the genomes of 1000 actinobacteria strains.</title>
        <authorList>
            <person name="Klenk H.-P."/>
        </authorList>
    </citation>
    <scope>NUCLEOTIDE SEQUENCE [LARGE SCALE GENOMIC DNA]</scope>
    <source>
        <strain evidence="3 4">DSM 43866</strain>
    </source>
</reference>
<name>A0A561VMR6_ACTTI</name>
<keyword evidence="2" id="KW-0732">Signal</keyword>
<dbReference type="EMBL" id="VIWY01000005">
    <property type="protein sequence ID" value="TWG12911.1"/>
    <property type="molecule type" value="Genomic_DNA"/>
</dbReference>
<comment type="caution">
    <text evidence="3">The sequence shown here is derived from an EMBL/GenBank/DDBJ whole genome shotgun (WGS) entry which is preliminary data.</text>
</comment>
<evidence type="ECO:0008006" key="5">
    <source>
        <dbReference type="Google" id="ProtNLM"/>
    </source>
</evidence>
<organism evidence="3 4">
    <name type="scientific">Actinoplanes teichomyceticus</name>
    <dbReference type="NCBI Taxonomy" id="1867"/>
    <lineage>
        <taxon>Bacteria</taxon>
        <taxon>Bacillati</taxon>
        <taxon>Actinomycetota</taxon>
        <taxon>Actinomycetes</taxon>
        <taxon>Micromonosporales</taxon>
        <taxon>Micromonosporaceae</taxon>
        <taxon>Actinoplanes</taxon>
    </lineage>
</organism>
<feature type="region of interest" description="Disordered" evidence="1">
    <location>
        <begin position="182"/>
        <end position="211"/>
    </location>
</feature>
<evidence type="ECO:0000313" key="4">
    <source>
        <dbReference type="Proteomes" id="UP000320239"/>
    </source>
</evidence>
<feature type="chain" id="PRO_5022104893" description="Dehydratase" evidence="2">
    <location>
        <begin position="25"/>
        <end position="211"/>
    </location>
</feature>
<evidence type="ECO:0000256" key="2">
    <source>
        <dbReference type="SAM" id="SignalP"/>
    </source>
</evidence>
<proteinExistence type="predicted"/>